<sequence length="113" mass="13004">MFSISNISNNIYSKPYDNLDSLPDSFDTIESLNADQVSDSLKSPSKPSDNKFLFKSISLETQDYYEDLFEKLKFRIEEIEENLPCVNIRDDCTVKPKAVVIRLGARPRFNTTK</sequence>
<protein>
    <submittedName>
        <fullName evidence="1">Uncharacterized protein</fullName>
    </submittedName>
</protein>
<accession>A0A1R2CL10</accession>
<evidence type="ECO:0000313" key="1">
    <source>
        <dbReference type="EMBL" id="OMJ89704.1"/>
    </source>
</evidence>
<gene>
    <name evidence="1" type="ORF">SteCoe_8068</name>
</gene>
<name>A0A1R2CL10_9CILI</name>
<dbReference type="Proteomes" id="UP000187209">
    <property type="component" value="Unassembled WGS sequence"/>
</dbReference>
<keyword evidence="2" id="KW-1185">Reference proteome</keyword>
<evidence type="ECO:0000313" key="2">
    <source>
        <dbReference type="Proteomes" id="UP000187209"/>
    </source>
</evidence>
<comment type="caution">
    <text evidence="1">The sequence shown here is derived from an EMBL/GenBank/DDBJ whole genome shotgun (WGS) entry which is preliminary data.</text>
</comment>
<organism evidence="1 2">
    <name type="scientific">Stentor coeruleus</name>
    <dbReference type="NCBI Taxonomy" id="5963"/>
    <lineage>
        <taxon>Eukaryota</taxon>
        <taxon>Sar</taxon>
        <taxon>Alveolata</taxon>
        <taxon>Ciliophora</taxon>
        <taxon>Postciliodesmatophora</taxon>
        <taxon>Heterotrichea</taxon>
        <taxon>Heterotrichida</taxon>
        <taxon>Stentoridae</taxon>
        <taxon>Stentor</taxon>
    </lineage>
</organism>
<reference evidence="1 2" key="1">
    <citation type="submission" date="2016-11" db="EMBL/GenBank/DDBJ databases">
        <title>The macronuclear genome of Stentor coeruleus: a giant cell with tiny introns.</title>
        <authorList>
            <person name="Slabodnick M."/>
            <person name="Ruby J.G."/>
            <person name="Reiff S.B."/>
            <person name="Swart E.C."/>
            <person name="Gosai S."/>
            <person name="Prabakaran S."/>
            <person name="Witkowska E."/>
            <person name="Larue G.E."/>
            <person name="Fisher S."/>
            <person name="Freeman R.M."/>
            <person name="Gunawardena J."/>
            <person name="Chu W."/>
            <person name="Stover N.A."/>
            <person name="Gregory B.D."/>
            <person name="Nowacki M."/>
            <person name="Derisi J."/>
            <person name="Roy S.W."/>
            <person name="Marshall W.F."/>
            <person name="Sood P."/>
        </authorList>
    </citation>
    <scope>NUCLEOTIDE SEQUENCE [LARGE SCALE GENOMIC DNA]</scope>
    <source>
        <strain evidence="1">WM001</strain>
    </source>
</reference>
<proteinExistence type="predicted"/>
<dbReference type="EMBL" id="MPUH01000119">
    <property type="protein sequence ID" value="OMJ89704.1"/>
    <property type="molecule type" value="Genomic_DNA"/>
</dbReference>
<dbReference type="AlphaFoldDB" id="A0A1R2CL10"/>